<dbReference type="Proteomes" id="UP000759246">
    <property type="component" value="Unassembled WGS sequence"/>
</dbReference>
<gene>
    <name evidence="3" type="ORF">HXK09_09520</name>
</gene>
<sequence length="296" mass="32950">MMVPPLSERPVTDEDEEQFRRESAPRKYTLRRRWADYRAEVKARRPKSVRARARAWLHVEPFYWWMRVAYVALAAGAVFAVYINGVAEGWWPAWGERPTVAATTTAPINPAPTASATASGEAAMSGGYQIGPDGVLVRPAEHAASTYTKPELPEEAKQNTERGAELAAEYLLDTLTYAWNTGDTQPFGNISDRNDNFRNDFISGINSLYSRGWSYDNRITIDHILRVDPQAENDGDIPPNSVLVVLLATTSAGTTCRDQKVISSPDESQIVFALLMTWRDGTWIETQGGSEKTHGQ</sequence>
<name>A0A929WV11_9ACTO</name>
<organism evidence="3 4">
    <name type="scientific">Actinomyces bouchesdurhonensis</name>
    <dbReference type="NCBI Taxonomy" id="1852361"/>
    <lineage>
        <taxon>Bacteria</taxon>
        <taxon>Bacillati</taxon>
        <taxon>Actinomycetota</taxon>
        <taxon>Actinomycetes</taxon>
        <taxon>Actinomycetales</taxon>
        <taxon>Actinomycetaceae</taxon>
        <taxon>Actinomyces</taxon>
    </lineage>
</organism>
<evidence type="ECO:0000259" key="2">
    <source>
        <dbReference type="Pfam" id="PF19843"/>
    </source>
</evidence>
<evidence type="ECO:0000313" key="3">
    <source>
        <dbReference type="EMBL" id="MBF0967360.1"/>
    </source>
</evidence>
<dbReference type="EMBL" id="JABZGF010000432">
    <property type="protein sequence ID" value="MBF0967360.1"/>
    <property type="molecule type" value="Genomic_DNA"/>
</dbReference>
<dbReference type="AlphaFoldDB" id="A0A929WV11"/>
<comment type="caution">
    <text evidence="3">The sequence shown here is derived from an EMBL/GenBank/DDBJ whole genome shotgun (WGS) entry which is preliminary data.</text>
</comment>
<dbReference type="InterPro" id="IPR046281">
    <property type="entry name" value="DUF6318"/>
</dbReference>
<reference evidence="3" key="1">
    <citation type="submission" date="2020-04" db="EMBL/GenBank/DDBJ databases">
        <title>Deep metagenomics examines the oral microbiome during advanced dental caries in children, revealing novel taxa and co-occurrences with host molecules.</title>
        <authorList>
            <person name="Baker J.L."/>
            <person name="Morton J.T."/>
            <person name="Dinis M."/>
            <person name="Alvarez R."/>
            <person name="Tran N.C."/>
            <person name="Knight R."/>
            <person name="Edlund A."/>
        </authorList>
    </citation>
    <scope>NUCLEOTIDE SEQUENCE</scope>
    <source>
        <strain evidence="3">JCVI_30_bin.13</strain>
    </source>
</reference>
<accession>A0A929WV11</accession>
<feature type="region of interest" description="Disordered" evidence="1">
    <location>
        <begin position="1"/>
        <end position="23"/>
    </location>
</feature>
<dbReference type="Pfam" id="PF19843">
    <property type="entry name" value="DUF6318"/>
    <property type="match status" value="1"/>
</dbReference>
<feature type="domain" description="DUF6318" evidence="2">
    <location>
        <begin position="140"/>
        <end position="284"/>
    </location>
</feature>
<evidence type="ECO:0000256" key="1">
    <source>
        <dbReference type="SAM" id="MobiDB-lite"/>
    </source>
</evidence>
<evidence type="ECO:0000313" key="4">
    <source>
        <dbReference type="Proteomes" id="UP000759246"/>
    </source>
</evidence>
<proteinExistence type="predicted"/>
<protein>
    <recommendedName>
        <fullName evidence="2">DUF6318 domain-containing protein</fullName>
    </recommendedName>
</protein>